<dbReference type="EMBL" id="SJPP01000001">
    <property type="protein sequence ID" value="TWU12242.1"/>
    <property type="molecule type" value="Genomic_DNA"/>
</dbReference>
<gene>
    <name evidence="3" type="ORF">CA54_10650</name>
</gene>
<dbReference type="Proteomes" id="UP000320735">
    <property type="component" value="Unassembled WGS sequence"/>
</dbReference>
<dbReference type="InterPro" id="IPR011444">
    <property type="entry name" value="DUF1549"/>
</dbReference>
<keyword evidence="4" id="KW-1185">Reference proteome</keyword>
<comment type="caution">
    <text evidence="3">The sequence shown here is derived from an EMBL/GenBank/DDBJ whole genome shotgun (WGS) entry which is preliminary data.</text>
</comment>
<dbReference type="Pfam" id="PF07583">
    <property type="entry name" value="PSCyt2"/>
    <property type="match status" value="1"/>
</dbReference>
<feature type="domain" description="DUF1549" evidence="1">
    <location>
        <begin position="79"/>
        <end position="284"/>
    </location>
</feature>
<evidence type="ECO:0000313" key="4">
    <source>
        <dbReference type="Proteomes" id="UP000320735"/>
    </source>
</evidence>
<evidence type="ECO:0008006" key="5">
    <source>
        <dbReference type="Google" id="ProtNLM"/>
    </source>
</evidence>
<dbReference type="InterPro" id="IPR022655">
    <property type="entry name" value="DUF1553"/>
</dbReference>
<evidence type="ECO:0000313" key="3">
    <source>
        <dbReference type="EMBL" id="TWU12242.1"/>
    </source>
</evidence>
<protein>
    <recommendedName>
        <fullName evidence="5">Planctomycete cytochrome C</fullName>
    </recommendedName>
</protein>
<dbReference type="OrthoDB" id="127107at2"/>
<dbReference type="PANTHER" id="PTHR35889:SF3">
    <property type="entry name" value="F-BOX DOMAIN-CONTAINING PROTEIN"/>
    <property type="match status" value="1"/>
</dbReference>
<reference evidence="3 4" key="1">
    <citation type="submission" date="2019-02" db="EMBL/GenBank/DDBJ databases">
        <title>Deep-cultivation of Planctomycetes and their phenomic and genomic characterization uncovers novel biology.</title>
        <authorList>
            <person name="Wiegand S."/>
            <person name="Jogler M."/>
            <person name="Boedeker C."/>
            <person name="Pinto D."/>
            <person name="Vollmers J."/>
            <person name="Rivas-Marin E."/>
            <person name="Kohn T."/>
            <person name="Peeters S.H."/>
            <person name="Heuer A."/>
            <person name="Rast P."/>
            <person name="Oberbeckmann S."/>
            <person name="Bunk B."/>
            <person name="Jeske O."/>
            <person name="Meyerdierks A."/>
            <person name="Storesund J.E."/>
            <person name="Kallscheuer N."/>
            <person name="Luecker S."/>
            <person name="Lage O.M."/>
            <person name="Pohl T."/>
            <person name="Merkel B.J."/>
            <person name="Hornburger P."/>
            <person name="Mueller R.-W."/>
            <person name="Bruemmer F."/>
            <person name="Labrenz M."/>
            <person name="Spormann A.M."/>
            <person name="Op Den Camp H."/>
            <person name="Overmann J."/>
            <person name="Amann R."/>
            <person name="Jetten M.S.M."/>
            <person name="Mascher T."/>
            <person name="Medema M.H."/>
            <person name="Devos D.P."/>
            <person name="Kaster A.-K."/>
            <person name="Ovreas L."/>
            <person name="Rohde M."/>
            <person name="Galperin M.Y."/>
            <person name="Jogler C."/>
        </authorList>
    </citation>
    <scope>NUCLEOTIDE SEQUENCE [LARGE SCALE GENOMIC DNA]</scope>
    <source>
        <strain evidence="3 4">CA54</strain>
    </source>
</reference>
<proteinExistence type="predicted"/>
<dbReference type="Pfam" id="PF07587">
    <property type="entry name" value="PSD1"/>
    <property type="match status" value="1"/>
</dbReference>
<name>A0A5C6BKG2_9PLAN</name>
<organism evidence="3 4">
    <name type="scientific">Symmachiella macrocystis</name>
    <dbReference type="NCBI Taxonomy" id="2527985"/>
    <lineage>
        <taxon>Bacteria</taxon>
        <taxon>Pseudomonadati</taxon>
        <taxon>Planctomycetota</taxon>
        <taxon>Planctomycetia</taxon>
        <taxon>Planctomycetales</taxon>
        <taxon>Planctomycetaceae</taxon>
        <taxon>Symmachiella</taxon>
    </lineage>
</organism>
<dbReference type="RefSeq" id="WP_146369740.1">
    <property type="nucleotide sequence ID" value="NZ_SJPP01000001.1"/>
</dbReference>
<sequence length="762" mass="86095">MRALSKHDRGFPRLWGLALSLLLCIFAWVAIDAGEPAVENADLDAYRIELSDVDYEHWSFLPITLPAPPEMDDPWIHNPIDAFVLQKLHDAGLTPSPPADDRTWVRRVYFDLIGLPPAPEEVQAFLDDAAPDKRERLVDRLLADPGYGIRWGRRWLDLVRYAETNGYERDGDKPNAWRYRDYVIDSLNDDKPFDRFLTEQLAGDEVRDVSAETLIATTFLRLGTWDDEPADPKVDRYDQLDDVLGTVSSTFLGMSLRCARCHNHKFEPISQIDYARMLAIFEPLKRPQKKRADLDVLVGTPQELAAFAAAESRHQDALETLQNQISDLDQHVRARFFAVGKTDLAAVALQAHQTDSKKRTSQQKRLVGKTQRRLDKEIRASRTPYEQRQRDAFRAAIKAIEAAAPAAPPRGYIWQETTDAIPVTHVFRRGDPTTPAGEVQPGFPAVLRDVNIEIPAPEKSRSTTGRRLALAKWMVSPQNPLVARVAVNRVWQGHFGEGLARNENDFGIMGLPPSDPELLDWLAQTFRENGWSLKSLHRLIVLSNTYAQSSTVRAAAAEADPENEWLWRFPLRRLEAEPLRDSVLAVSGQLNLKMGGPSVYPKIAEEVLAGQSRPGLGWGKSDESEASRRAIYIFMKRAMLVPLLELFDLADTTASCEQRSRSTIPTQALTLLNSEFLNRQAAYFAMRLTGEDRAARVQQAYQWALSRNADETELATTLDFLDRQQKLILMESPNMTAAAADKQAWQAFCLAIYNLNEFIYID</sequence>
<feature type="domain" description="DUF1553" evidence="2">
    <location>
        <begin position="466"/>
        <end position="720"/>
    </location>
</feature>
<evidence type="ECO:0000259" key="1">
    <source>
        <dbReference type="Pfam" id="PF07583"/>
    </source>
</evidence>
<accession>A0A5C6BKG2</accession>
<dbReference type="PANTHER" id="PTHR35889">
    <property type="entry name" value="CYCLOINULO-OLIGOSACCHARIDE FRUCTANOTRANSFERASE-RELATED"/>
    <property type="match status" value="1"/>
</dbReference>
<evidence type="ECO:0000259" key="2">
    <source>
        <dbReference type="Pfam" id="PF07587"/>
    </source>
</evidence>
<dbReference type="AlphaFoldDB" id="A0A5C6BKG2"/>